<protein>
    <submittedName>
        <fullName evidence="1">Uncharacterized protein</fullName>
    </submittedName>
</protein>
<accession>A0A5D3BUS6</accession>
<dbReference type="AlphaFoldDB" id="A0A5D3BUS6"/>
<reference evidence="1 2" key="1">
    <citation type="submission" date="2019-08" db="EMBL/GenBank/DDBJ databases">
        <title>Draft genome sequences of two oriental melons (Cucumis melo L. var makuwa).</title>
        <authorList>
            <person name="Kwon S.-Y."/>
        </authorList>
    </citation>
    <scope>NUCLEOTIDE SEQUENCE [LARGE SCALE GENOMIC DNA]</scope>
    <source>
        <strain evidence="2">cv. Chang Bougi</strain>
        <tissue evidence="1">Leaf</tissue>
    </source>
</reference>
<comment type="caution">
    <text evidence="1">The sequence shown here is derived from an EMBL/GenBank/DDBJ whole genome shotgun (WGS) entry which is preliminary data.</text>
</comment>
<proteinExistence type="predicted"/>
<name>A0A5D3BUS6_CUCMM</name>
<dbReference type="Proteomes" id="UP000321947">
    <property type="component" value="Unassembled WGS sequence"/>
</dbReference>
<organism evidence="1 2">
    <name type="scientific">Cucumis melo var. makuwa</name>
    <name type="common">Oriental melon</name>
    <dbReference type="NCBI Taxonomy" id="1194695"/>
    <lineage>
        <taxon>Eukaryota</taxon>
        <taxon>Viridiplantae</taxon>
        <taxon>Streptophyta</taxon>
        <taxon>Embryophyta</taxon>
        <taxon>Tracheophyta</taxon>
        <taxon>Spermatophyta</taxon>
        <taxon>Magnoliopsida</taxon>
        <taxon>eudicotyledons</taxon>
        <taxon>Gunneridae</taxon>
        <taxon>Pentapetalae</taxon>
        <taxon>rosids</taxon>
        <taxon>fabids</taxon>
        <taxon>Cucurbitales</taxon>
        <taxon>Cucurbitaceae</taxon>
        <taxon>Benincaseae</taxon>
        <taxon>Cucumis</taxon>
    </lineage>
</organism>
<sequence>MEECVEELNCSQKTMLKLFSDLSDDFRATIETIKVKMVEIKIQVKLTMRAMGNQTPNQVCNVSSRLKIPEPKAFSRNRDGKELENFIIDIKQYFKASGINSEETKVTLAFMYLSDDAKL</sequence>
<gene>
    <name evidence="1" type="ORF">E5676_scaffold121G001100</name>
</gene>
<evidence type="ECO:0000313" key="1">
    <source>
        <dbReference type="EMBL" id="TYK03491.1"/>
    </source>
</evidence>
<evidence type="ECO:0000313" key="2">
    <source>
        <dbReference type="Proteomes" id="UP000321947"/>
    </source>
</evidence>
<dbReference type="EMBL" id="SSTD01014931">
    <property type="protein sequence ID" value="TYK03491.1"/>
    <property type="molecule type" value="Genomic_DNA"/>
</dbReference>